<evidence type="ECO:0000256" key="11">
    <source>
        <dbReference type="ARBA" id="ARBA00023303"/>
    </source>
</evidence>
<gene>
    <name evidence="15" type="ORF">AVEN_230593_1</name>
</gene>
<dbReference type="EMBL" id="BGPR01007810">
    <property type="protein sequence ID" value="GBN29700.1"/>
    <property type="molecule type" value="Genomic_DNA"/>
</dbReference>
<keyword evidence="8 12" id="KW-0406">Ion transport</keyword>
<evidence type="ECO:0000256" key="3">
    <source>
        <dbReference type="ARBA" id="ARBA00022448"/>
    </source>
</evidence>
<keyword evidence="7" id="KW-0915">Sodium</keyword>
<proteinExistence type="inferred from homology"/>
<dbReference type="Proteomes" id="UP000499080">
    <property type="component" value="Unassembled WGS sequence"/>
</dbReference>
<keyword evidence="16" id="KW-1185">Reference proteome</keyword>
<keyword evidence="6 14" id="KW-1133">Transmembrane helix</keyword>
<evidence type="ECO:0000256" key="6">
    <source>
        <dbReference type="ARBA" id="ARBA00022989"/>
    </source>
</evidence>
<dbReference type="GO" id="GO:0016020">
    <property type="term" value="C:membrane"/>
    <property type="evidence" value="ECO:0007669"/>
    <property type="project" value="UniProtKB-SubCell"/>
</dbReference>
<feature type="transmembrane region" description="Helical" evidence="14">
    <location>
        <begin position="89"/>
        <end position="110"/>
    </location>
</feature>
<keyword evidence="11 12" id="KW-0407">Ion channel</keyword>
<evidence type="ECO:0000256" key="4">
    <source>
        <dbReference type="ARBA" id="ARBA00022461"/>
    </source>
</evidence>
<feature type="compositionally biased region" description="Basic and acidic residues" evidence="13">
    <location>
        <begin position="54"/>
        <end position="64"/>
    </location>
</feature>
<name>A0A4Y2MTJ5_ARAVE</name>
<keyword evidence="10 12" id="KW-0739">Sodium transport</keyword>
<keyword evidence="3 12" id="KW-0813">Transport</keyword>
<keyword evidence="9 14" id="KW-0472">Membrane</keyword>
<feature type="region of interest" description="Disordered" evidence="13">
    <location>
        <begin position="26"/>
        <end position="64"/>
    </location>
</feature>
<evidence type="ECO:0000256" key="10">
    <source>
        <dbReference type="ARBA" id="ARBA00023201"/>
    </source>
</evidence>
<evidence type="ECO:0000313" key="16">
    <source>
        <dbReference type="Proteomes" id="UP000499080"/>
    </source>
</evidence>
<organism evidence="15 16">
    <name type="scientific">Araneus ventricosus</name>
    <name type="common">Orbweaver spider</name>
    <name type="synonym">Epeira ventricosa</name>
    <dbReference type="NCBI Taxonomy" id="182803"/>
    <lineage>
        <taxon>Eukaryota</taxon>
        <taxon>Metazoa</taxon>
        <taxon>Ecdysozoa</taxon>
        <taxon>Arthropoda</taxon>
        <taxon>Chelicerata</taxon>
        <taxon>Arachnida</taxon>
        <taxon>Araneae</taxon>
        <taxon>Araneomorphae</taxon>
        <taxon>Entelegynae</taxon>
        <taxon>Araneoidea</taxon>
        <taxon>Araneidae</taxon>
        <taxon>Araneus</taxon>
    </lineage>
</organism>
<evidence type="ECO:0000256" key="1">
    <source>
        <dbReference type="ARBA" id="ARBA00004141"/>
    </source>
</evidence>
<accession>A0A4Y2MTJ5</accession>
<dbReference type="Pfam" id="PF00858">
    <property type="entry name" value="ASC"/>
    <property type="match status" value="1"/>
</dbReference>
<keyword evidence="4 12" id="KW-0894">Sodium channel</keyword>
<evidence type="ECO:0000256" key="2">
    <source>
        <dbReference type="ARBA" id="ARBA00007193"/>
    </source>
</evidence>
<keyword evidence="5 12" id="KW-0812">Transmembrane</keyword>
<evidence type="ECO:0000256" key="14">
    <source>
        <dbReference type="SAM" id="Phobius"/>
    </source>
</evidence>
<dbReference type="InterPro" id="IPR001873">
    <property type="entry name" value="ENaC"/>
</dbReference>
<evidence type="ECO:0000256" key="7">
    <source>
        <dbReference type="ARBA" id="ARBA00023053"/>
    </source>
</evidence>
<sequence>MIVNIKVQRLEPESLGIEKQCRNRSAVGSSARPRQYSGKVGGSIRMSNTEETATESRKDSIAKEESALEKTNRRRAIEKTVVWKTFKSIVFLICLIFLIIQSMEFFNIYYKYPTTIVLETTVAEEFKEPAITVCFRNTISFEDFCSYEPDRCEKPRNMTEFCTNRIYTNKDCRKGTMNAKIPMQDNWTREAMQLYLLNDSYNDALLFREYDYSSKVRTFIQHFPLVLKCYSDNLHLYRRRSKLKTQILSFDKPERDSFSFLLLSQMNIIPLYHTNVPQVFIGIHSPYVPIHAEDLHEIRPGKAYEIDVQLEKEEHLLPPPYQTDCRDNGPLEDAEESTSPNSFQDLKSIDDCPGEYHNSHENAHLAFKISHVRKHL</sequence>
<reference evidence="15 16" key="1">
    <citation type="journal article" date="2019" name="Sci. Rep.">
        <title>Orb-weaving spider Araneus ventricosus genome elucidates the spidroin gene catalogue.</title>
        <authorList>
            <person name="Kono N."/>
            <person name="Nakamura H."/>
            <person name="Ohtoshi R."/>
            <person name="Moran D.A.P."/>
            <person name="Shinohara A."/>
            <person name="Yoshida Y."/>
            <person name="Fujiwara M."/>
            <person name="Mori M."/>
            <person name="Tomita M."/>
            <person name="Arakawa K."/>
        </authorList>
    </citation>
    <scope>NUCLEOTIDE SEQUENCE [LARGE SCALE GENOMIC DNA]</scope>
</reference>
<evidence type="ECO:0000256" key="8">
    <source>
        <dbReference type="ARBA" id="ARBA00023065"/>
    </source>
</evidence>
<evidence type="ECO:0000256" key="5">
    <source>
        <dbReference type="ARBA" id="ARBA00022692"/>
    </source>
</evidence>
<dbReference type="GO" id="GO:0005272">
    <property type="term" value="F:sodium channel activity"/>
    <property type="evidence" value="ECO:0007669"/>
    <property type="project" value="UniProtKB-KW"/>
</dbReference>
<comment type="subcellular location">
    <subcellularLocation>
        <location evidence="1">Membrane</location>
        <topology evidence="1">Multi-pass membrane protein</topology>
    </subcellularLocation>
</comment>
<dbReference type="AlphaFoldDB" id="A0A4Y2MTJ5"/>
<comment type="caution">
    <text evidence="15">The sequence shown here is derived from an EMBL/GenBank/DDBJ whole genome shotgun (WGS) entry which is preliminary data.</text>
</comment>
<evidence type="ECO:0000256" key="12">
    <source>
        <dbReference type="RuleBase" id="RU000679"/>
    </source>
</evidence>
<protein>
    <submittedName>
        <fullName evidence="15">Uncharacterized protein</fullName>
    </submittedName>
</protein>
<dbReference type="OrthoDB" id="6470564at2759"/>
<evidence type="ECO:0000256" key="9">
    <source>
        <dbReference type="ARBA" id="ARBA00023136"/>
    </source>
</evidence>
<feature type="region of interest" description="Disordered" evidence="13">
    <location>
        <begin position="318"/>
        <end position="345"/>
    </location>
</feature>
<evidence type="ECO:0000313" key="15">
    <source>
        <dbReference type="EMBL" id="GBN29700.1"/>
    </source>
</evidence>
<evidence type="ECO:0000256" key="13">
    <source>
        <dbReference type="SAM" id="MobiDB-lite"/>
    </source>
</evidence>
<comment type="similarity">
    <text evidence="2 12">Belongs to the amiloride-sensitive sodium channel (TC 1.A.6) family.</text>
</comment>